<dbReference type="RefSeq" id="WP_012375520.1">
    <property type="nucleotide sequence ID" value="NC_010571.1"/>
</dbReference>
<name>B1ZV15_OPITP</name>
<evidence type="ECO:0000313" key="3">
    <source>
        <dbReference type="Proteomes" id="UP000007013"/>
    </source>
</evidence>
<reference evidence="2 3" key="1">
    <citation type="journal article" date="2011" name="J. Bacteriol.">
        <title>Genome sequence of the verrucomicrobium Opitutus terrae PB90-1, an abundant inhabitant of rice paddy soil ecosystems.</title>
        <authorList>
            <person name="van Passel M.W."/>
            <person name="Kant R."/>
            <person name="Palva A."/>
            <person name="Copeland A."/>
            <person name="Lucas S."/>
            <person name="Lapidus A."/>
            <person name="Glavina del Rio T."/>
            <person name="Pitluck S."/>
            <person name="Goltsman E."/>
            <person name="Clum A."/>
            <person name="Sun H."/>
            <person name="Schmutz J."/>
            <person name="Larimer F.W."/>
            <person name="Land M.L."/>
            <person name="Hauser L."/>
            <person name="Kyrpides N."/>
            <person name="Mikhailova N."/>
            <person name="Richardson P.P."/>
            <person name="Janssen P.H."/>
            <person name="de Vos W.M."/>
            <person name="Smidt H."/>
        </authorList>
    </citation>
    <scope>NUCLEOTIDE SEQUENCE [LARGE SCALE GENOMIC DNA]</scope>
    <source>
        <strain evidence="3">DSM 11246 / JCM 15787 / PB90-1</strain>
    </source>
</reference>
<dbReference type="EMBL" id="CP001032">
    <property type="protein sequence ID" value="ACB75985.1"/>
    <property type="molecule type" value="Genomic_DNA"/>
</dbReference>
<dbReference type="InterPro" id="IPR010905">
    <property type="entry name" value="Glyco_hydro_88"/>
</dbReference>
<evidence type="ECO:0000313" key="2">
    <source>
        <dbReference type="EMBL" id="ACB75985.1"/>
    </source>
</evidence>
<accession>B1ZV15</accession>
<sequence length="358" mass="39845">MKTALAMLLVAGVVGSDCCAGEWPAGRSPEEIGRRVAENFLARDNMLMPPDQVIHYAQVCTWQGALTFADLSRDAALRERLIARYRALMVPANDALIPKREHVDWSVFGVLPLEIFLQTGDKQARSEGMWRADLQWSLPREDGLSRQTRFWIDDMYMIGALQTQAYRATEDPVYLERAARGMVVSLERLQQPNGLFFHGDEGRFHWGRGNGWMAAGMTELLRVLPKESRYHEAIMSGYRKMMAALLATQDGEGMWHQLVDDPNAWPESSCTGMFTFAMITGVKNGWLDESTYGPAARKGWLALTGTLDAEANVGEVCLGMGQKPTAQGYLDARRGAGDFHGQAPVLWCASAWLRPAGE</sequence>
<dbReference type="PANTHER" id="PTHR33886">
    <property type="entry name" value="UNSATURATED RHAMNOGALACTURONAN HYDROLASE (EUROFUNG)"/>
    <property type="match status" value="1"/>
</dbReference>
<dbReference type="HOGENOM" id="CLU_751545_0_0_0"/>
<dbReference type="CAZy" id="GH105">
    <property type="family name" value="Glycoside Hydrolase Family 105"/>
</dbReference>
<dbReference type="STRING" id="452637.Oter_2704"/>
<dbReference type="GO" id="GO:0005975">
    <property type="term" value="P:carbohydrate metabolic process"/>
    <property type="evidence" value="ECO:0007669"/>
    <property type="project" value="InterPro"/>
</dbReference>
<proteinExistence type="predicted"/>
<organism evidence="2 3">
    <name type="scientific">Opitutus terrae (strain DSM 11246 / JCM 15787 / PB90-1)</name>
    <dbReference type="NCBI Taxonomy" id="452637"/>
    <lineage>
        <taxon>Bacteria</taxon>
        <taxon>Pseudomonadati</taxon>
        <taxon>Verrucomicrobiota</taxon>
        <taxon>Opitutia</taxon>
        <taxon>Opitutales</taxon>
        <taxon>Opitutaceae</taxon>
        <taxon>Opitutus</taxon>
    </lineage>
</organism>
<dbReference type="Proteomes" id="UP000007013">
    <property type="component" value="Chromosome"/>
</dbReference>
<dbReference type="InterPro" id="IPR052043">
    <property type="entry name" value="PolySaccharide_Degr_Enz"/>
</dbReference>
<dbReference type="InterPro" id="IPR008928">
    <property type="entry name" value="6-hairpin_glycosidase_sf"/>
</dbReference>
<keyword evidence="3" id="KW-1185">Reference proteome</keyword>
<keyword evidence="1 2" id="KW-0378">Hydrolase</keyword>
<dbReference type="PANTHER" id="PTHR33886:SF8">
    <property type="entry name" value="UNSATURATED RHAMNOGALACTURONAN HYDROLASE (EUROFUNG)"/>
    <property type="match status" value="1"/>
</dbReference>
<dbReference type="eggNOG" id="COG4225">
    <property type="taxonomic scope" value="Bacteria"/>
</dbReference>
<dbReference type="KEGG" id="ote:Oter_2704"/>
<protein>
    <submittedName>
        <fullName evidence="2">Glycosyl hydrolase family 88</fullName>
    </submittedName>
</protein>
<dbReference type="Pfam" id="PF07470">
    <property type="entry name" value="Glyco_hydro_88"/>
    <property type="match status" value="1"/>
</dbReference>
<dbReference type="InterPro" id="IPR012341">
    <property type="entry name" value="6hp_glycosidase-like_sf"/>
</dbReference>
<evidence type="ECO:0000256" key="1">
    <source>
        <dbReference type="ARBA" id="ARBA00022801"/>
    </source>
</evidence>
<dbReference type="OrthoDB" id="258246at2"/>
<dbReference type="SUPFAM" id="SSF48208">
    <property type="entry name" value="Six-hairpin glycosidases"/>
    <property type="match status" value="1"/>
</dbReference>
<dbReference type="GO" id="GO:0016787">
    <property type="term" value="F:hydrolase activity"/>
    <property type="evidence" value="ECO:0007669"/>
    <property type="project" value="UniProtKB-KW"/>
</dbReference>
<dbReference type="Gene3D" id="1.50.10.10">
    <property type="match status" value="1"/>
</dbReference>
<dbReference type="AlphaFoldDB" id="B1ZV15"/>
<gene>
    <name evidence="2" type="ordered locus">Oter_2704</name>
</gene>